<dbReference type="InterPro" id="IPR051544">
    <property type="entry name" value="TPS_OM_transporter"/>
</dbReference>
<dbReference type="InterPro" id="IPR005565">
    <property type="entry name" value="Hemolysn_activator_HlyB_C"/>
</dbReference>
<dbReference type="Gene3D" id="2.40.160.50">
    <property type="entry name" value="membrane protein fhac: a member of the omp85/tpsb transporter family"/>
    <property type="match status" value="1"/>
</dbReference>
<evidence type="ECO:0000259" key="5">
    <source>
        <dbReference type="Pfam" id="PF03865"/>
    </source>
</evidence>
<dbReference type="OrthoDB" id="9763372at2"/>
<dbReference type="InterPro" id="IPR013686">
    <property type="entry name" value="Polypept-transport_assoc_ShlB"/>
</dbReference>
<evidence type="ECO:0000313" key="7">
    <source>
        <dbReference type="EMBL" id="OWW18776.1"/>
    </source>
</evidence>
<comment type="caution">
    <text evidence="7">The sequence shown here is derived from an EMBL/GenBank/DDBJ whole genome shotgun (WGS) entry which is preliminary data.</text>
</comment>
<dbReference type="GO" id="GO:0008320">
    <property type="term" value="F:protein transmembrane transporter activity"/>
    <property type="evidence" value="ECO:0007669"/>
    <property type="project" value="TreeGrafter"/>
</dbReference>
<evidence type="ECO:0000256" key="3">
    <source>
        <dbReference type="ARBA" id="ARBA00023237"/>
    </source>
</evidence>
<accession>A0A254T7Z8</accession>
<keyword evidence="1" id="KW-0472">Membrane</keyword>
<dbReference type="PANTHER" id="PTHR34597">
    <property type="entry name" value="SLR1661 PROTEIN"/>
    <property type="match status" value="1"/>
</dbReference>
<proteinExistence type="predicted"/>
<dbReference type="GO" id="GO:0098046">
    <property type="term" value="C:type V protein secretion system complex"/>
    <property type="evidence" value="ECO:0007669"/>
    <property type="project" value="TreeGrafter"/>
</dbReference>
<evidence type="ECO:0000256" key="1">
    <source>
        <dbReference type="ARBA" id="ARBA00022452"/>
    </source>
</evidence>
<dbReference type="GO" id="GO:0046819">
    <property type="term" value="P:protein secretion by the type V secretion system"/>
    <property type="evidence" value="ECO:0007669"/>
    <property type="project" value="TreeGrafter"/>
</dbReference>
<evidence type="ECO:0000256" key="2">
    <source>
        <dbReference type="ARBA" id="ARBA00022692"/>
    </source>
</evidence>
<keyword evidence="8" id="KW-1185">Reference proteome</keyword>
<organism evidence="7 8">
    <name type="scientific">Noviherbaspirillum denitrificans</name>
    <dbReference type="NCBI Taxonomy" id="1968433"/>
    <lineage>
        <taxon>Bacteria</taxon>
        <taxon>Pseudomonadati</taxon>
        <taxon>Pseudomonadota</taxon>
        <taxon>Betaproteobacteria</taxon>
        <taxon>Burkholderiales</taxon>
        <taxon>Oxalobacteraceae</taxon>
        <taxon>Noviherbaspirillum</taxon>
    </lineage>
</organism>
<feature type="domain" description="Polypeptide-transport-associated ShlB-type" evidence="6">
    <location>
        <begin position="33"/>
        <end position="107"/>
    </location>
</feature>
<evidence type="ECO:0000313" key="8">
    <source>
        <dbReference type="Proteomes" id="UP000197535"/>
    </source>
</evidence>
<evidence type="ECO:0000256" key="4">
    <source>
        <dbReference type="SAM" id="SignalP"/>
    </source>
</evidence>
<dbReference type="Pfam" id="PF03865">
    <property type="entry name" value="ShlB"/>
    <property type="match status" value="1"/>
</dbReference>
<feature type="signal peptide" evidence="4">
    <location>
        <begin position="1"/>
        <end position="23"/>
    </location>
</feature>
<evidence type="ECO:0000259" key="6">
    <source>
        <dbReference type="Pfam" id="PF08479"/>
    </source>
</evidence>
<dbReference type="RefSeq" id="WP_088710175.1">
    <property type="nucleotide sequence ID" value="NZ_LSTO01000002.1"/>
</dbReference>
<sequence>MRHPLSRLIAGAVFTVLAGSTFAADESDPIGHFQITRFAVEGNTLLPAVEVDRLLTPFAGSERNFGHVQMALETLEAAYHARGYNVVQVVLPEQELNQGVVRLQVVETRLGKVKVEGNTVFSEDNIRRSLPALTEGQVPNLGDVSSSLRLANENPAKKTTLQLQTGDKDDEINAVLGVTDDKVWKVGATLDNSGNANTGKSQLTMQFQHANMLDRDHVMSVQYTTTLEKPSQVSVYGVGYHIPLYALGDSVDLFASYSDVDSGSVLAGIVNLQVSGRGTVVGGRYNQLLRRAGDYESRITYGLDYKQFQNNVDLSGVQLGNDVTVHPLSVAYTGILGTADGELSFTVTGMRNIPGGDKGKSADFDRVRAGAPAGYSLMRLSAGYSRLLPQDWQLRFSLAGQYSPDSLVPGEQFGAGGASTVRGFDERDISSDKGLLASAEVYTPNFCGSLETVAAQCRALVFYDTATVRRNNALAGEIARASIGSIGVGLRVSVSKYMTMQMDYGHVIDGGTTQLKGDNKLHFRLGLTY</sequence>
<dbReference type="Gene3D" id="3.10.20.310">
    <property type="entry name" value="membrane protein fhac"/>
    <property type="match status" value="1"/>
</dbReference>
<protein>
    <submittedName>
        <fullName evidence="7">Peptidase S37</fullName>
    </submittedName>
</protein>
<feature type="chain" id="PRO_5012942534" evidence="4">
    <location>
        <begin position="24"/>
        <end position="529"/>
    </location>
</feature>
<dbReference type="AlphaFoldDB" id="A0A254T7Z8"/>
<dbReference type="EMBL" id="LSTO01000002">
    <property type="protein sequence ID" value="OWW18776.1"/>
    <property type="molecule type" value="Genomic_DNA"/>
</dbReference>
<dbReference type="PANTHER" id="PTHR34597:SF6">
    <property type="entry name" value="BLR6126 PROTEIN"/>
    <property type="match status" value="1"/>
</dbReference>
<keyword evidence="3" id="KW-0998">Cell outer membrane</keyword>
<reference evidence="7 8" key="1">
    <citation type="submission" date="2016-02" db="EMBL/GenBank/DDBJ databases">
        <authorList>
            <person name="Wen L."/>
            <person name="He K."/>
            <person name="Yang H."/>
        </authorList>
    </citation>
    <scope>NUCLEOTIDE SEQUENCE [LARGE SCALE GENOMIC DNA]</scope>
    <source>
        <strain evidence="7 8">TSA40</strain>
    </source>
</reference>
<keyword evidence="1" id="KW-1134">Transmembrane beta strand</keyword>
<keyword evidence="4" id="KW-0732">Signal</keyword>
<keyword evidence="2" id="KW-0812">Transmembrane</keyword>
<feature type="domain" description="Haemolysin activator HlyB C-terminal" evidence="5">
    <location>
        <begin position="176"/>
        <end position="491"/>
    </location>
</feature>
<dbReference type="Pfam" id="PF08479">
    <property type="entry name" value="POTRA_2"/>
    <property type="match status" value="1"/>
</dbReference>
<name>A0A254T7Z8_9BURK</name>
<gene>
    <name evidence="7" type="ORF">AYR66_04230</name>
</gene>
<dbReference type="Proteomes" id="UP000197535">
    <property type="component" value="Unassembled WGS sequence"/>
</dbReference>